<dbReference type="STRING" id="700598.Niako_3951"/>
<dbReference type="HOGENOM" id="CLU_3219161_0_0_10"/>
<dbReference type="KEGG" id="nko:Niako_3951"/>
<protein>
    <submittedName>
        <fullName evidence="1">Uncharacterized protein</fullName>
    </submittedName>
</protein>
<name>G8T9P1_NIAKG</name>
<dbReference type="Proteomes" id="UP000005438">
    <property type="component" value="Chromosome"/>
</dbReference>
<reference evidence="1 2" key="1">
    <citation type="submission" date="2011-12" db="EMBL/GenBank/DDBJ databases">
        <title>The complete genome of Niastella koreensis GR20-10.</title>
        <authorList>
            <consortium name="US DOE Joint Genome Institute (JGI-PGF)"/>
            <person name="Lucas S."/>
            <person name="Han J."/>
            <person name="Lapidus A."/>
            <person name="Bruce D."/>
            <person name="Goodwin L."/>
            <person name="Pitluck S."/>
            <person name="Peters L."/>
            <person name="Kyrpides N."/>
            <person name="Mavromatis K."/>
            <person name="Ivanova N."/>
            <person name="Mikhailova N."/>
            <person name="Davenport K."/>
            <person name="Saunders E."/>
            <person name="Detter J.C."/>
            <person name="Tapia R."/>
            <person name="Han C."/>
            <person name="Land M."/>
            <person name="Hauser L."/>
            <person name="Markowitz V."/>
            <person name="Cheng J.-F."/>
            <person name="Hugenholtz P."/>
            <person name="Woyke T."/>
            <person name="Wu D."/>
            <person name="Tindall B."/>
            <person name="Pomrenke H."/>
            <person name="Brambilla E."/>
            <person name="Klenk H.-P."/>
            <person name="Eisen J.A."/>
        </authorList>
    </citation>
    <scope>NUCLEOTIDE SEQUENCE [LARGE SCALE GENOMIC DNA]</scope>
    <source>
        <strain evidence="2">DSM 17620 / KACC 11465 / NBRC 106392 / GR20-10</strain>
    </source>
</reference>
<accession>G8T9P1</accession>
<sequence>MVFYYIKAAGSGPAYAKASADEADGKRQKCLSFRLWALGFLLVA</sequence>
<proteinExistence type="predicted"/>
<evidence type="ECO:0000313" key="1">
    <source>
        <dbReference type="EMBL" id="AEW00234.1"/>
    </source>
</evidence>
<organism evidence="1 2">
    <name type="scientific">Niastella koreensis (strain DSM 17620 / KACC 11465 / NBRC 106392 / GR20-10)</name>
    <dbReference type="NCBI Taxonomy" id="700598"/>
    <lineage>
        <taxon>Bacteria</taxon>
        <taxon>Pseudomonadati</taxon>
        <taxon>Bacteroidota</taxon>
        <taxon>Chitinophagia</taxon>
        <taxon>Chitinophagales</taxon>
        <taxon>Chitinophagaceae</taxon>
        <taxon>Niastella</taxon>
    </lineage>
</organism>
<dbReference type="EMBL" id="CP003178">
    <property type="protein sequence ID" value="AEW00234.1"/>
    <property type="molecule type" value="Genomic_DNA"/>
</dbReference>
<dbReference type="AlphaFoldDB" id="G8T9P1"/>
<evidence type="ECO:0000313" key="2">
    <source>
        <dbReference type="Proteomes" id="UP000005438"/>
    </source>
</evidence>
<gene>
    <name evidence="1" type="ordered locus">Niako_3951</name>
</gene>
<dbReference type="PATRIC" id="fig|700598.3.peg.4032"/>